<name>A0A8J4RVL0_9ROSI</name>
<keyword evidence="11" id="KW-1185">Reference proteome</keyword>
<evidence type="ECO:0000256" key="1">
    <source>
        <dbReference type="ARBA" id="ARBA00001971"/>
    </source>
</evidence>
<reference evidence="10" key="1">
    <citation type="submission" date="2020-03" db="EMBL/GenBank/DDBJ databases">
        <title>Castanea mollissima Vanexum genome sequencing.</title>
        <authorList>
            <person name="Staton M."/>
        </authorList>
    </citation>
    <scope>NUCLEOTIDE SEQUENCE</scope>
    <source>
        <tissue evidence="10">Leaf</tissue>
    </source>
</reference>
<dbReference type="SUPFAM" id="SSF48264">
    <property type="entry name" value="Cytochrome P450"/>
    <property type="match status" value="1"/>
</dbReference>
<dbReference type="OrthoDB" id="1470350at2759"/>
<dbReference type="InterPro" id="IPR017972">
    <property type="entry name" value="Cyt_P450_CS"/>
</dbReference>
<evidence type="ECO:0000256" key="7">
    <source>
        <dbReference type="ARBA" id="ARBA00023033"/>
    </source>
</evidence>
<evidence type="ECO:0000256" key="6">
    <source>
        <dbReference type="ARBA" id="ARBA00023004"/>
    </source>
</evidence>
<proteinExistence type="inferred from homology"/>
<dbReference type="Gene3D" id="1.10.630.10">
    <property type="entry name" value="Cytochrome P450"/>
    <property type="match status" value="1"/>
</dbReference>
<comment type="caution">
    <text evidence="10">The sequence shown here is derived from an EMBL/GenBank/DDBJ whole genome shotgun (WGS) entry which is preliminary data.</text>
</comment>
<feature type="binding site" description="axial binding residue" evidence="8">
    <location>
        <position position="456"/>
    </location>
    <ligand>
        <name>heme</name>
        <dbReference type="ChEBI" id="CHEBI:30413"/>
    </ligand>
    <ligandPart>
        <name>Fe</name>
        <dbReference type="ChEBI" id="CHEBI:18248"/>
    </ligandPart>
</feature>
<organism evidence="10 11">
    <name type="scientific">Castanea mollissima</name>
    <name type="common">Chinese chestnut</name>
    <dbReference type="NCBI Taxonomy" id="60419"/>
    <lineage>
        <taxon>Eukaryota</taxon>
        <taxon>Viridiplantae</taxon>
        <taxon>Streptophyta</taxon>
        <taxon>Embryophyta</taxon>
        <taxon>Tracheophyta</taxon>
        <taxon>Spermatophyta</taxon>
        <taxon>Magnoliopsida</taxon>
        <taxon>eudicotyledons</taxon>
        <taxon>Gunneridae</taxon>
        <taxon>Pentapetalae</taxon>
        <taxon>rosids</taxon>
        <taxon>fabids</taxon>
        <taxon>Fagales</taxon>
        <taxon>Fagaceae</taxon>
        <taxon>Castanea</taxon>
    </lineage>
</organism>
<dbReference type="Proteomes" id="UP000737018">
    <property type="component" value="Unassembled WGS sequence"/>
</dbReference>
<dbReference type="EMBL" id="JRKL02000113">
    <property type="protein sequence ID" value="KAF3974989.1"/>
    <property type="molecule type" value="Genomic_DNA"/>
</dbReference>
<evidence type="ECO:0008006" key="12">
    <source>
        <dbReference type="Google" id="ProtNLM"/>
    </source>
</evidence>
<evidence type="ECO:0000256" key="5">
    <source>
        <dbReference type="ARBA" id="ARBA00023002"/>
    </source>
</evidence>
<accession>A0A8J4RVL0</accession>
<evidence type="ECO:0000313" key="10">
    <source>
        <dbReference type="EMBL" id="KAF3974989.1"/>
    </source>
</evidence>
<dbReference type="PANTHER" id="PTHR24296">
    <property type="entry name" value="CYTOCHROME P450"/>
    <property type="match status" value="1"/>
</dbReference>
<dbReference type="InterPro" id="IPR001128">
    <property type="entry name" value="Cyt_P450"/>
</dbReference>
<dbReference type="GO" id="GO:0020037">
    <property type="term" value="F:heme binding"/>
    <property type="evidence" value="ECO:0007669"/>
    <property type="project" value="InterPro"/>
</dbReference>
<keyword evidence="4 8" id="KW-0479">Metal-binding</keyword>
<dbReference type="GO" id="GO:0006629">
    <property type="term" value="P:lipid metabolic process"/>
    <property type="evidence" value="ECO:0007669"/>
    <property type="project" value="UniProtKB-ARBA"/>
</dbReference>
<keyword evidence="7 9" id="KW-0503">Monooxygenase</keyword>
<dbReference type="GO" id="GO:0004497">
    <property type="term" value="F:monooxygenase activity"/>
    <property type="evidence" value="ECO:0007669"/>
    <property type="project" value="UniProtKB-KW"/>
</dbReference>
<keyword evidence="3 8" id="KW-0349">Heme</keyword>
<dbReference type="PRINTS" id="PR00463">
    <property type="entry name" value="EP450I"/>
</dbReference>
<dbReference type="PRINTS" id="PR00385">
    <property type="entry name" value="P450"/>
</dbReference>
<sequence length="510" mass="58659">MAVLGYAEIVLGLLCFLFLRHYWKHNKNSPPIINWPVVGMLPGLLQNATHMYDSTTRALKLYGGTVEVKGPWCIGMDFFFTSDPVNAHYILSKNFRNYEKGPEIREILQPLGDGIINSDSDWWTFQRKMLHSIMKNKKFELFSLKVVQQKVVNRLIPVLNHVSISKIEVDLQDVLKRFTFDSTCSMVLGFDPKSLSVEFPKLTYEKAFDVIEEGFVYRQILPQSCWKVQRWLQIGQEKKLRKACNIFDSFLNQRIASKREELISRDRTQFEEAEFDLLTACMMHDDIVNMGVCSKSNKFIRDTAFNFMVAGSDTMSAALTWFFWQIATHPSVEMKIMKEMKDNIMLKVDKKWECFGVQELDTLVYLHAALCEALRLYPPVAFNPRTSVGEDILPSGHRIRPNTPIMVSLYAMGRMEEIWGEDCMQYKPERWISEKGGLIFVPSYKFTAFSGGHRSCLGKAVAFIQLKTVATSIIWNYHVVMVAGHPVSPCVSAILHMKHGLKVRITKRST</sequence>
<dbReference type="AlphaFoldDB" id="A0A8J4RVL0"/>
<evidence type="ECO:0000256" key="4">
    <source>
        <dbReference type="ARBA" id="ARBA00022723"/>
    </source>
</evidence>
<evidence type="ECO:0000256" key="9">
    <source>
        <dbReference type="RuleBase" id="RU000461"/>
    </source>
</evidence>
<evidence type="ECO:0000256" key="3">
    <source>
        <dbReference type="ARBA" id="ARBA00022617"/>
    </source>
</evidence>
<dbReference type="CDD" id="cd11064">
    <property type="entry name" value="CYP86A"/>
    <property type="match status" value="1"/>
</dbReference>
<protein>
    <recommendedName>
        <fullName evidence="12">Cytochrome P450</fullName>
    </recommendedName>
</protein>
<evidence type="ECO:0000313" key="11">
    <source>
        <dbReference type="Proteomes" id="UP000737018"/>
    </source>
</evidence>
<keyword evidence="6 8" id="KW-0408">Iron</keyword>
<comment type="cofactor">
    <cofactor evidence="1 8">
        <name>heme</name>
        <dbReference type="ChEBI" id="CHEBI:30413"/>
    </cofactor>
</comment>
<evidence type="ECO:0000256" key="2">
    <source>
        <dbReference type="ARBA" id="ARBA00010617"/>
    </source>
</evidence>
<dbReference type="Pfam" id="PF00067">
    <property type="entry name" value="p450"/>
    <property type="match status" value="1"/>
</dbReference>
<comment type="similarity">
    <text evidence="2 9">Belongs to the cytochrome P450 family.</text>
</comment>
<gene>
    <name evidence="10" type="ORF">CMV_001730</name>
</gene>
<dbReference type="InterPro" id="IPR002401">
    <property type="entry name" value="Cyt_P450_E_grp-I"/>
</dbReference>
<evidence type="ECO:0000256" key="8">
    <source>
        <dbReference type="PIRSR" id="PIRSR602401-1"/>
    </source>
</evidence>
<dbReference type="InterPro" id="IPR036396">
    <property type="entry name" value="Cyt_P450_sf"/>
</dbReference>
<keyword evidence="5 9" id="KW-0560">Oxidoreductase</keyword>
<dbReference type="GO" id="GO:0016705">
    <property type="term" value="F:oxidoreductase activity, acting on paired donors, with incorporation or reduction of molecular oxygen"/>
    <property type="evidence" value="ECO:0007669"/>
    <property type="project" value="InterPro"/>
</dbReference>
<dbReference type="PROSITE" id="PS00086">
    <property type="entry name" value="CYTOCHROME_P450"/>
    <property type="match status" value="1"/>
</dbReference>
<dbReference type="GO" id="GO:0005506">
    <property type="term" value="F:iron ion binding"/>
    <property type="evidence" value="ECO:0007669"/>
    <property type="project" value="InterPro"/>
</dbReference>